<dbReference type="PANTHER" id="PTHR30244">
    <property type="entry name" value="TRANSAMINASE"/>
    <property type="match status" value="1"/>
</dbReference>
<evidence type="ECO:0000256" key="3">
    <source>
        <dbReference type="RuleBase" id="RU004508"/>
    </source>
</evidence>
<dbReference type="AlphaFoldDB" id="A0A1M5NSH9"/>
<sequence>MGQIKMVDLHTQYLRIKAEIDEAMQHVLHTTAFIQGPEVAEFAASLSNYLGGVNVIPCANGTDALQIALMALDAKPGDEVILPVHTYVATAEVLALLGLKPVFVDVDEHAFNINVVQVQQRITSRTIAIVPVHLYGQCADMQPLLELAAREGLSVIEDAAQALGAVYTFKNGITKKAGTMGTIGTTSFFPTKNLGCFGDGGAIFTSDDVLAEKIRMIANHGQKIKYHHELVGVNSRLDTLQAAVLKVKLKYLREYESLRNDVARYYDAKLSGVPALRTPARVGNSTHVFHQYTLQILEGDRDQFKKYLEEKGIPTMIYYPVPLHLQKAYRQPEFGPGSFPITEKLSKTVISLPIHTEMPGDQLEFISTTIRAYFKA</sequence>
<dbReference type="InterPro" id="IPR015422">
    <property type="entry name" value="PyrdxlP-dep_Trfase_small"/>
</dbReference>
<dbReference type="GO" id="GO:0008483">
    <property type="term" value="F:transaminase activity"/>
    <property type="evidence" value="ECO:0007669"/>
    <property type="project" value="TreeGrafter"/>
</dbReference>
<keyword evidence="2 3" id="KW-0663">Pyridoxal phosphate</keyword>
<proteinExistence type="inferred from homology"/>
<feature type="active site" description="Proton acceptor" evidence="1">
    <location>
        <position position="192"/>
    </location>
</feature>
<feature type="modified residue" description="N6-(pyridoxal phosphate)lysine" evidence="2">
    <location>
        <position position="192"/>
    </location>
</feature>
<protein>
    <submittedName>
        <fullName evidence="4">dTDP-4-amino-4,6-dideoxygalactose transaminase</fullName>
    </submittedName>
</protein>
<gene>
    <name evidence="4" type="ORF">SAMN04488109_2492</name>
</gene>
<evidence type="ECO:0000313" key="4">
    <source>
        <dbReference type="EMBL" id="SHG92418.1"/>
    </source>
</evidence>
<dbReference type="SUPFAM" id="SSF53383">
    <property type="entry name" value="PLP-dependent transferases"/>
    <property type="match status" value="1"/>
</dbReference>
<dbReference type="Gene3D" id="3.40.640.10">
    <property type="entry name" value="Type I PLP-dependent aspartate aminotransferase-like (Major domain)"/>
    <property type="match status" value="1"/>
</dbReference>
<name>A0A1M5NSH9_9BACT</name>
<accession>A0A1M5NSH9</accession>
<keyword evidence="5" id="KW-1185">Reference proteome</keyword>
<dbReference type="PIRSF" id="PIRSF000390">
    <property type="entry name" value="PLP_StrS"/>
    <property type="match status" value="1"/>
</dbReference>
<dbReference type="CDD" id="cd00616">
    <property type="entry name" value="AHBA_syn"/>
    <property type="match status" value="1"/>
</dbReference>
<dbReference type="EMBL" id="FQWQ01000001">
    <property type="protein sequence ID" value="SHG92418.1"/>
    <property type="molecule type" value="Genomic_DNA"/>
</dbReference>
<dbReference type="InterPro" id="IPR000653">
    <property type="entry name" value="DegT/StrS_aminotransferase"/>
</dbReference>
<reference evidence="4 5" key="1">
    <citation type="submission" date="2016-11" db="EMBL/GenBank/DDBJ databases">
        <authorList>
            <person name="Jaros S."/>
            <person name="Januszkiewicz K."/>
            <person name="Wedrychowicz H."/>
        </authorList>
    </citation>
    <scope>NUCLEOTIDE SEQUENCE [LARGE SCALE GENOMIC DNA]</scope>
    <source>
        <strain evidence="4 5">DSM 24574</strain>
    </source>
</reference>
<dbReference type="OrthoDB" id="9804264at2"/>
<dbReference type="Pfam" id="PF01041">
    <property type="entry name" value="DegT_DnrJ_EryC1"/>
    <property type="match status" value="1"/>
</dbReference>
<evidence type="ECO:0000256" key="1">
    <source>
        <dbReference type="PIRSR" id="PIRSR000390-1"/>
    </source>
</evidence>
<dbReference type="Gene3D" id="3.90.1150.10">
    <property type="entry name" value="Aspartate Aminotransferase, domain 1"/>
    <property type="match status" value="1"/>
</dbReference>
<dbReference type="PANTHER" id="PTHR30244:SF42">
    <property type="entry name" value="UDP-2-ACETAMIDO-2-DEOXY-3-OXO-D-GLUCURONATE AMINOTRANSFERASE"/>
    <property type="match status" value="1"/>
</dbReference>
<dbReference type="InterPro" id="IPR015424">
    <property type="entry name" value="PyrdxlP-dep_Trfase"/>
</dbReference>
<evidence type="ECO:0000256" key="2">
    <source>
        <dbReference type="PIRSR" id="PIRSR000390-2"/>
    </source>
</evidence>
<organism evidence="4 5">
    <name type="scientific">Chryseolinea serpens</name>
    <dbReference type="NCBI Taxonomy" id="947013"/>
    <lineage>
        <taxon>Bacteria</taxon>
        <taxon>Pseudomonadati</taxon>
        <taxon>Bacteroidota</taxon>
        <taxon>Cytophagia</taxon>
        <taxon>Cytophagales</taxon>
        <taxon>Fulvivirgaceae</taxon>
        <taxon>Chryseolinea</taxon>
    </lineage>
</organism>
<comment type="similarity">
    <text evidence="3">Belongs to the DegT/DnrJ/EryC1 family.</text>
</comment>
<dbReference type="STRING" id="947013.SAMN04488109_2492"/>
<dbReference type="RefSeq" id="WP_073134101.1">
    <property type="nucleotide sequence ID" value="NZ_FQWQ01000001.1"/>
</dbReference>
<dbReference type="GO" id="GO:0000271">
    <property type="term" value="P:polysaccharide biosynthetic process"/>
    <property type="evidence" value="ECO:0007669"/>
    <property type="project" value="TreeGrafter"/>
</dbReference>
<evidence type="ECO:0000313" key="5">
    <source>
        <dbReference type="Proteomes" id="UP000184212"/>
    </source>
</evidence>
<dbReference type="Proteomes" id="UP000184212">
    <property type="component" value="Unassembled WGS sequence"/>
</dbReference>
<dbReference type="GO" id="GO:0030170">
    <property type="term" value="F:pyridoxal phosphate binding"/>
    <property type="evidence" value="ECO:0007669"/>
    <property type="project" value="TreeGrafter"/>
</dbReference>
<dbReference type="InterPro" id="IPR015421">
    <property type="entry name" value="PyrdxlP-dep_Trfase_major"/>
</dbReference>